<dbReference type="AlphaFoldDB" id="T1CJ60"/>
<dbReference type="GO" id="GO:0004180">
    <property type="term" value="F:carboxypeptidase activity"/>
    <property type="evidence" value="ECO:0007669"/>
    <property type="project" value="UniProtKB-KW"/>
</dbReference>
<dbReference type="EMBL" id="AUZZ01000528">
    <property type="protein sequence ID" value="EQD67690.1"/>
    <property type="molecule type" value="Genomic_DNA"/>
</dbReference>
<name>T1CJ60_9ZZZZ</name>
<dbReference type="InterPro" id="IPR029058">
    <property type="entry name" value="AB_hydrolase_fold"/>
</dbReference>
<comment type="caution">
    <text evidence="1">The sequence shown here is derived from an EMBL/GenBank/DDBJ whole genome shotgun (WGS) entry which is preliminary data.</text>
</comment>
<dbReference type="Gene3D" id="3.40.50.1820">
    <property type="entry name" value="alpha/beta hydrolase"/>
    <property type="match status" value="1"/>
</dbReference>
<reference evidence="1" key="2">
    <citation type="journal article" date="2014" name="ISME J.">
        <title>Microbial stratification in low pH oxic and suboxic macroscopic growths along an acid mine drainage.</title>
        <authorList>
            <person name="Mendez-Garcia C."/>
            <person name="Mesa V."/>
            <person name="Sprenger R.R."/>
            <person name="Richter M."/>
            <person name="Diez M.S."/>
            <person name="Solano J."/>
            <person name="Bargiela R."/>
            <person name="Golyshina O.V."/>
            <person name="Manteca A."/>
            <person name="Ramos J.L."/>
            <person name="Gallego J.R."/>
            <person name="Llorente I."/>
            <person name="Martins Dos Santos V.A."/>
            <person name="Jensen O.N."/>
            <person name="Pelaez A.I."/>
            <person name="Sanchez J."/>
            <person name="Ferrer M."/>
        </authorList>
    </citation>
    <scope>NUCLEOTIDE SEQUENCE</scope>
</reference>
<accession>T1CJ60</accession>
<sequence>MLKRVLTAAIALTLTPPLWAHVAPTPPVHGRSVVTHHSVKVAGHDDRYTARAGTLILRNAQGEPMAKVFYIAYTLDGVRNEADRPITFAYNGGPGFASALVDFGGFGPRKIIWPHPGPGSSRAMAPPYRIVANPDTILPATDLVFIDAVGTGYSRIIGVGKPKDFYGIHADAAT</sequence>
<keyword evidence="1" id="KW-0378">Hydrolase</keyword>
<feature type="non-terminal residue" evidence="1">
    <location>
        <position position="174"/>
    </location>
</feature>
<reference evidence="1" key="1">
    <citation type="submission" date="2013-08" db="EMBL/GenBank/DDBJ databases">
        <authorList>
            <person name="Mendez C."/>
            <person name="Richter M."/>
            <person name="Ferrer M."/>
            <person name="Sanchez J."/>
        </authorList>
    </citation>
    <scope>NUCLEOTIDE SEQUENCE</scope>
</reference>
<keyword evidence="1" id="KW-0645">Protease</keyword>
<evidence type="ECO:0000313" key="1">
    <source>
        <dbReference type="EMBL" id="EQD67690.1"/>
    </source>
</evidence>
<gene>
    <name evidence="1" type="ORF">B2A_00676</name>
</gene>
<proteinExistence type="predicted"/>
<dbReference type="SUPFAM" id="SSF53474">
    <property type="entry name" value="alpha/beta-Hydrolases"/>
    <property type="match status" value="1"/>
</dbReference>
<protein>
    <submittedName>
        <fullName evidence="1">Peptidase S10, serine carboxypeptidase</fullName>
    </submittedName>
</protein>
<keyword evidence="1" id="KW-0121">Carboxypeptidase</keyword>
<organism evidence="1">
    <name type="scientific">mine drainage metagenome</name>
    <dbReference type="NCBI Taxonomy" id="410659"/>
    <lineage>
        <taxon>unclassified sequences</taxon>
        <taxon>metagenomes</taxon>
        <taxon>ecological metagenomes</taxon>
    </lineage>
</organism>